<evidence type="ECO:0000313" key="2">
    <source>
        <dbReference type="Proteomes" id="UP001335648"/>
    </source>
</evidence>
<reference evidence="1 2" key="1">
    <citation type="journal article" date="2023" name="Mol. Biol. Evol.">
        <title>Genomics of Secondarily Temperate Adaptation in the Only Non-Antarctic Icefish.</title>
        <authorList>
            <person name="Rivera-Colon A.G."/>
            <person name="Rayamajhi N."/>
            <person name="Minhas B.F."/>
            <person name="Madrigal G."/>
            <person name="Bilyk K.T."/>
            <person name="Yoon V."/>
            <person name="Hune M."/>
            <person name="Gregory S."/>
            <person name="Cheng C.H.C."/>
            <person name="Catchen J.M."/>
        </authorList>
    </citation>
    <scope>NUCLEOTIDE SEQUENCE [LARGE SCALE GENOMIC DNA]</scope>
    <source>
        <strain evidence="1">JC2023a</strain>
    </source>
</reference>
<evidence type="ECO:0000313" key="1">
    <source>
        <dbReference type="EMBL" id="KAK5882253.1"/>
    </source>
</evidence>
<dbReference type="EMBL" id="JAULUE010002062">
    <property type="protein sequence ID" value="KAK5882253.1"/>
    <property type="molecule type" value="Genomic_DNA"/>
</dbReference>
<dbReference type="AlphaFoldDB" id="A0AAN8BBN2"/>
<accession>A0AAN8BBN2</accession>
<name>A0AAN8BBN2_9TELE</name>
<comment type="caution">
    <text evidence="1">The sequence shown here is derived from an EMBL/GenBank/DDBJ whole genome shotgun (WGS) entry which is preliminary data.</text>
</comment>
<keyword evidence="2" id="KW-1185">Reference proteome</keyword>
<organism evidence="1 2">
    <name type="scientific">Champsocephalus esox</name>
    <name type="common">pike icefish</name>
    <dbReference type="NCBI Taxonomy" id="159716"/>
    <lineage>
        <taxon>Eukaryota</taxon>
        <taxon>Metazoa</taxon>
        <taxon>Chordata</taxon>
        <taxon>Craniata</taxon>
        <taxon>Vertebrata</taxon>
        <taxon>Euteleostomi</taxon>
        <taxon>Actinopterygii</taxon>
        <taxon>Neopterygii</taxon>
        <taxon>Teleostei</taxon>
        <taxon>Neoteleostei</taxon>
        <taxon>Acanthomorphata</taxon>
        <taxon>Eupercaria</taxon>
        <taxon>Perciformes</taxon>
        <taxon>Notothenioidei</taxon>
        <taxon>Channichthyidae</taxon>
        <taxon>Champsocephalus</taxon>
    </lineage>
</organism>
<sequence>MWLSINSSTLAGWELPPMRLAEFHSKCPLASHTVTSEACFLDPHPQKKIKSPKNKENILLFHIWKTEGPGATGAAGLRDHVLLDPSRPNP</sequence>
<protein>
    <submittedName>
        <fullName evidence="1">Uncharacterized protein</fullName>
    </submittedName>
</protein>
<proteinExistence type="predicted"/>
<gene>
    <name evidence="1" type="ORF">CesoFtcFv8_020857</name>
</gene>
<dbReference type="Proteomes" id="UP001335648">
    <property type="component" value="Unassembled WGS sequence"/>
</dbReference>